<proteinExistence type="predicted"/>
<evidence type="ECO:0000313" key="2">
    <source>
        <dbReference type="Proteomes" id="UP000483004"/>
    </source>
</evidence>
<dbReference type="OrthoDB" id="4199881at2"/>
<accession>A0A6L3W0M3</accession>
<dbReference type="AlphaFoldDB" id="A0A6L3W0M3"/>
<dbReference type="Proteomes" id="UP000483004">
    <property type="component" value="Unassembled WGS sequence"/>
</dbReference>
<keyword evidence="2" id="KW-1185">Reference proteome</keyword>
<dbReference type="EMBL" id="WBMR01000055">
    <property type="protein sequence ID" value="KAB2379548.1"/>
    <property type="molecule type" value="Genomic_DNA"/>
</dbReference>
<organism evidence="1 2">
    <name type="scientific">Actinomadura montaniterrae</name>
    <dbReference type="NCBI Taxonomy" id="1803903"/>
    <lineage>
        <taxon>Bacteria</taxon>
        <taxon>Bacillati</taxon>
        <taxon>Actinomycetota</taxon>
        <taxon>Actinomycetes</taxon>
        <taxon>Streptosporangiales</taxon>
        <taxon>Thermomonosporaceae</taxon>
        <taxon>Actinomadura</taxon>
    </lineage>
</organism>
<protein>
    <submittedName>
        <fullName evidence="1">Uncharacterized protein</fullName>
    </submittedName>
</protein>
<dbReference type="RefSeq" id="WP_151541644.1">
    <property type="nucleotide sequence ID" value="NZ_WBMR01000055.1"/>
</dbReference>
<sequence>MPSKAKPPESRPVTITAVVDPVAALATGELEGNLFLYDTNKTAGSTGFGTADLRTRVSSGDTLIWNVVVLECETYAAIDGIVIDDKICTPERKVYPDTDIVYWTGTVKRHVAEPVPYRLKFRLGTVTEPFAVSSPALVGQAAAGAAGKERR</sequence>
<evidence type="ECO:0000313" key="1">
    <source>
        <dbReference type="EMBL" id="KAB2379548.1"/>
    </source>
</evidence>
<comment type="caution">
    <text evidence="1">The sequence shown here is derived from an EMBL/GenBank/DDBJ whole genome shotgun (WGS) entry which is preliminary data.</text>
</comment>
<name>A0A6L3W0M3_9ACTN</name>
<reference evidence="1 2" key="1">
    <citation type="submission" date="2019-09" db="EMBL/GenBank/DDBJ databases">
        <title>Actinomadura physcomitrii sp. nov., a novel actinomycete isolated from moss [Physcomitrium sphaericum (Ludw) Fuernr].</title>
        <authorList>
            <person name="Liu C."/>
            <person name="Zhuang X."/>
        </authorList>
    </citation>
    <scope>NUCLEOTIDE SEQUENCE [LARGE SCALE GENOMIC DNA]</scope>
    <source>
        <strain evidence="1 2">CYP1-1B</strain>
    </source>
</reference>
<gene>
    <name evidence="1" type="ORF">F9B16_20130</name>
</gene>